<dbReference type="AlphaFoldDB" id="A0A844D908"/>
<sequence length="127" mass="14464">MKIEIEIPDTDELDGISDEDMERIIDEAIRTTHWHEYAGVDIDLTDARARVVESAWSKKPPRSFLTWLKTQTKREDIVGDFARDAAKDPRAPGGRATKGEWRDYLGGAQHLVEALNNSWNDFLIEPA</sequence>
<feature type="domain" description="YozE SAM-like" evidence="1">
    <location>
        <begin position="63"/>
        <end position="122"/>
    </location>
</feature>
<dbReference type="Pfam" id="PF06855">
    <property type="entry name" value="YozE_SAM_like"/>
    <property type="match status" value="1"/>
</dbReference>
<dbReference type="InterPro" id="IPR036806">
    <property type="entry name" value="YozE_SAM-like_sf"/>
</dbReference>
<protein>
    <recommendedName>
        <fullName evidence="1">YozE SAM-like domain-containing protein</fullName>
    </recommendedName>
</protein>
<dbReference type="RefSeq" id="WP_154356810.1">
    <property type="nucleotide sequence ID" value="NZ_WKJL01000003.1"/>
</dbReference>
<dbReference type="SUPFAM" id="SSF140652">
    <property type="entry name" value="YozE-like"/>
    <property type="match status" value="1"/>
</dbReference>
<dbReference type="Proteomes" id="UP000439986">
    <property type="component" value="Unassembled WGS sequence"/>
</dbReference>
<comment type="caution">
    <text evidence="2">The sequence shown here is derived from an EMBL/GenBank/DDBJ whole genome shotgun (WGS) entry which is preliminary data.</text>
</comment>
<dbReference type="InterPro" id="IPR023089">
    <property type="entry name" value="YozE_SAM-like"/>
</dbReference>
<organism evidence="2 3">
    <name type="scientific">Duganella aquatilis</name>
    <dbReference type="NCBI Taxonomy" id="2666082"/>
    <lineage>
        <taxon>Bacteria</taxon>
        <taxon>Pseudomonadati</taxon>
        <taxon>Pseudomonadota</taxon>
        <taxon>Betaproteobacteria</taxon>
        <taxon>Burkholderiales</taxon>
        <taxon>Oxalobacteraceae</taxon>
        <taxon>Telluria group</taxon>
        <taxon>Duganella</taxon>
    </lineage>
</organism>
<reference evidence="2 3" key="1">
    <citation type="submission" date="2019-11" db="EMBL/GenBank/DDBJ databases">
        <title>Novel species isolated from a subtropical stream in China.</title>
        <authorList>
            <person name="Lu H."/>
        </authorList>
    </citation>
    <scope>NUCLEOTIDE SEQUENCE [LARGE SCALE GENOMIC DNA]</scope>
    <source>
        <strain evidence="2 3">FT26W</strain>
    </source>
</reference>
<evidence type="ECO:0000313" key="2">
    <source>
        <dbReference type="EMBL" id="MRW83749.1"/>
    </source>
</evidence>
<accession>A0A844D908</accession>
<dbReference type="Gene3D" id="1.10.150.260">
    <property type="entry name" value="YozE SAM-like"/>
    <property type="match status" value="1"/>
</dbReference>
<name>A0A844D908_9BURK</name>
<dbReference type="EMBL" id="WKJL01000003">
    <property type="protein sequence ID" value="MRW83749.1"/>
    <property type="molecule type" value="Genomic_DNA"/>
</dbReference>
<evidence type="ECO:0000259" key="1">
    <source>
        <dbReference type="Pfam" id="PF06855"/>
    </source>
</evidence>
<proteinExistence type="predicted"/>
<evidence type="ECO:0000313" key="3">
    <source>
        <dbReference type="Proteomes" id="UP000439986"/>
    </source>
</evidence>
<gene>
    <name evidence="2" type="ORF">GJ698_06530</name>
</gene>
<keyword evidence="3" id="KW-1185">Reference proteome</keyword>